<evidence type="ECO:0000313" key="2">
    <source>
        <dbReference type="Proteomes" id="UP001166585"/>
    </source>
</evidence>
<name>A0ABS5R7R6_9HYPH</name>
<organism evidence="1 2">
    <name type="scientific">Ancylobacter radicis</name>
    <dbReference type="NCBI Taxonomy" id="2836179"/>
    <lineage>
        <taxon>Bacteria</taxon>
        <taxon>Pseudomonadati</taxon>
        <taxon>Pseudomonadota</taxon>
        <taxon>Alphaproteobacteria</taxon>
        <taxon>Hyphomicrobiales</taxon>
        <taxon>Xanthobacteraceae</taxon>
        <taxon>Ancylobacter</taxon>
    </lineage>
</organism>
<sequence length="1123" mass="117478">MTTLTLNLTATLQSTLTAGGASNGVSAYAVYFDTSGAANFTTLVDNGALQSSGSYVINLPTMPAGKIYFLIQSQDNSEPYDLTTLIQAQADINWDNAATWGVRYDSFEFSLEGQTGDAGNLTSVESFGLPMEVEVEYQDGTGTVQATDTRGYNLSGSTFFTDLSGTASGVLYTYTDGALAGDTRMAIGPATAVVPGSGSTSFQASDWNSYIASLQTPSGTTGVFLSGFFNGAVDANKVYHNAGYYSYELTWDPTHQNADSTVGTFWLSPTNSQISGYSTITGYSQIQGYIQITPDQLANSIYSTLGSAYIYADPTDAQPYDIALAPGAMNTGANNQWGEVLTQLLTGLSAGYIGMSGTSLNSGVTQAIDLSNNSNWDPTYAFGRNLATGDVPDHVDPYSNLFFLNTNSYGSNYSDNLMSAYSNGGPLISLYSPYSQTDVANINLTIFDDSETPTGYVTPTIYNYINASGGFDTAVATTSGISIGLNFFNQLVMLDDTTASLTLRFQTADGWQELELSAAANTSTGNPGSLWDDWTIVQNGDGSFSVSAGGVAKTTGSLVITNPPAPANGVGWYQIVVHDVDDPDGTAANAKTFNLYATTVNSLFSNPAYSGQAGSLAVDGLAIVAPQASSASTILTFAVDFLYAATSTVDASLLTTNVTDALTLFASMHGNGTLPTAAVVGDMSSGSFVAGTGQTTTTAPVATLQSGELAFGWTGYNPLAWTTNSNNDPIGSSWISQYSNKIGAGNLARLTFAGTSLMPLAAIGDIDGQWISGTHAFGNGTYSANFTEYLASDTVFANPLTPASSTLTFTVNVAEVDLLTAASGLALTLDDGGIVAGNWIFFETLTNGLSSLPADSTLILYATDASGNLVARDGTIGPGVTLSDATLGNIGTILNDSDVQIMSGSQHVYLGADQQLRFAVQSGSGAIDMAPDVAIDVQSDGSANINVGNFRFSAVSDNTLSAAAEMASGQHFYDEPLFYLTNGAMIEVELTGSSANTNMLGFVRFDVDTQGNLSVDGVAYGDNDAFRAAVSDNLDPGFLVARGGQTAIDQIWTVQGADGYYAPVLLTPYGELLVVGDANEGGYEYIRMFGQNTFAFEDLTAGRNSDFDYNDMAMKLTPVQSFF</sequence>
<proteinExistence type="predicted"/>
<protein>
    <submittedName>
        <fullName evidence="1">Uncharacterized protein</fullName>
    </submittedName>
</protein>
<comment type="caution">
    <text evidence="1">The sequence shown here is derived from an EMBL/GenBank/DDBJ whole genome shotgun (WGS) entry which is preliminary data.</text>
</comment>
<dbReference type="EMBL" id="JAHCQH010000016">
    <property type="protein sequence ID" value="MBS9477713.1"/>
    <property type="molecule type" value="Genomic_DNA"/>
</dbReference>
<reference evidence="1" key="1">
    <citation type="submission" date="2021-05" db="EMBL/GenBank/DDBJ databases">
        <authorList>
            <person name="Sun Q."/>
            <person name="Inoue M."/>
        </authorList>
    </citation>
    <scope>NUCLEOTIDE SEQUENCE</scope>
    <source>
        <strain evidence="1">VKM B-3255</strain>
    </source>
</reference>
<evidence type="ECO:0000313" key="1">
    <source>
        <dbReference type="EMBL" id="MBS9477713.1"/>
    </source>
</evidence>
<accession>A0ABS5R7R6</accession>
<dbReference type="RefSeq" id="WP_213755559.1">
    <property type="nucleotide sequence ID" value="NZ_JAHCQH010000016.1"/>
</dbReference>
<gene>
    <name evidence="1" type="ORF">KIP89_11385</name>
</gene>
<dbReference type="Proteomes" id="UP001166585">
    <property type="component" value="Unassembled WGS sequence"/>
</dbReference>
<keyword evidence="2" id="KW-1185">Reference proteome</keyword>